<dbReference type="FunFam" id="3.30.70.360:FF:000014">
    <property type="entry name" value="N-acyl-L-amino acid amidohydrolase"/>
    <property type="match status" value="1"/>
</dbReference>
<dbReference type="SUPFAM" id="SSF53187">
    <property type="entry name" value="Zn-dependent exopeptidases"/>
    <property type="match status" value="1"/>
</dbReference>
<protein>
    <submittedName>
        <fullName evidence="5">Metal-dependent amidase/aminoacylase/carboxypeptidase</fullName>
    </submittedName>
</protein>
<dbReference type="CDD" id="cd08014">
    <property type="entry name" value="M20_Acy1-like"/>
    <property type="match status" value="1"/>
</dbReference>
<gene>
    <name evidence="5" type="ORF">COO91_03811</name>
</gene>
<feature type="binding site" evidence="3">
    <location>
        <position position="121"/>
    </location>
    <ligand>
        <name>Mn(2+)</name>
        <dbReference type="ChEBI" id="CHEBI:29035"/>
        <label>2</label>
    </ligand>
</feature>
<dbReference type="KEGG" id="nfl:COO91_03811"/>
<dbReference type="AlphaFoldDB" id="A0A2K8SQW9"/>
<dbReference type="NCBIfam" id="TIGR01891">
    <property type="entry name" value="amidohydrolases"/>
    <property type="match status" value="1"/>
</dbReference>
<dbReference type="InterPro" id="IPR017439">
    <property type="entry name" value="Amidohydrolase"/>
</dbReference>
<keyword evidence="2" id="KW-0378">Hydrolase</keyword>
<evidence type="ECO:0000313" key="5">
    <source>
        <dbReference type="EMBL" id="AUB37859.1"/>
    </source>
</evidence>
<dbReference type="PIRSF" id="PIRSF005962">
    <property type="entry name" value="Pept_M20D_amidohydro"/>
    <property type="match status" value="1"/>
</dbReference>
<sequence length="411" mass="44641">MLTVLYHGKKAYRLIESMLTHIKDLAAKLAPRLIEIRRHIHSHPELSGQEYQTAAFVAGVLSSSGLHVQEGVGKTGVIGELQGTSQNGRLLAIRTDMDALPIQEGTNLEYASRAEGVMHACGHDVHTTVGLGTAMVLSQLAEELGGKVRFLFQPAEEIAQGASWMVKDGAMENVSAVLGVHVFPSIPAGSIGVRYGALTAAADDLEILIMGESGHGARPHEAIDAIWIACQVITALQQAISRTQNPLRPVVLSIGKINGGRAPNIIADKVQLLGTVRSLHPETRAHLPNWIENIVANVCHTYGAKYQVNYRQGVPSVQNDYTLTQLLQSAAEEAWSSDRVQVLPEPSLGAEDFSMYLEHVPGSMFRLGVGYKERIINHPLHHPQFEVDESAIITGVVTMAYTAYKYCQQNS</sequence>
<proteinExistence type="inferred from homology"/>
<dbReference type="Pfam" id="PF07687">
    <property type="entry name" value="M20_dimer"/>
    <property type="match status" value="1"/>
</dbReference>
<dbReference type="Gene3D" id="3.30.70.360">
    <property type="match status" value="1"/>
</dbReference>
<evidence type="ECO:0000256" key="3">
    <source>
        <dbReference type="PIRSR" id="PIRSR005962-1"/>
    </source>
</evidence>
<dbReference type="InterPro" id="IPR036264">
    <property type="entry name" value="Bact_exopeptidase_dim_dom"/>
</dbReference>
<dbReference type="PANTHER" id="PTHR11014:SF63">
    <property type="entry name" value="METALLOPEPTIDASE, PUTATIVE (AFU_ORTHOLOGUE AFUA_6G09600)-RELATED"/>
    <property type="match status" value="1"/>
</dbReference>
<evidence type="ECO:0000259" key="4">
    <source>
        <dbReference type="Pfam" id="PF07687"/>
    </source>
</evidence>
<keyword evidence="5" id="KW-0121">Carboxypeptidase</keyword>
<keyword evidence="3" id="KW-0479">Metal-binding</keyword>
<dbReference type="GO" id="GO:0046872">
    <property type="term" value="F:metal ion binding"/>
    <property type="evidence" value="ECO:0007669"/>
    <property type="project" value="UniProtKB-KW"/>
</dbReference>
<feature type="binding site" evidence="3">
    <location>
        <position position="181"/>
    </location>
    <ligand>
        <name>Mn(2+)</name>
        <dbReference type="ChEBI" id="CHEBI:29035"/>
        <label>2</label>
    </ligand>
</feature>
<evidence type="ECO:0000256" key="1">
    <source>
        <dbReference type="ARBA" id="ARBA00006153"/>
    </source>
</evidence>
<dbReference type="PANTHER" id="PTHR11014">
    <property type="entry name" value="PEPTIDASE M20 FAMILY MEMBER"/>
    <property type="match status" value="1"/>
</dbReference>
<feature type="binding site" evidence="3">
    <location>
        <position position="123"/>
    </location>
    <ligand>
        <name>Mn(2+)</name>
        <dbReference type="ChEBI" id="CHEBI:29035"/>
        <label>2</label>
    </ligand>
</feature>
<feature type="domain" description="Peptidase M20 dimerisation" evidence="4">
    <location>
        <begin position="207"/>
        <end position="300"/>
    </location>
</feature>
<comment type="cofactor">
    <cofactor evidence="3">
        <name>Mn(2+)</name>
        <dbReference type="ChEBI" id="CHEBI:29035"/>
    </cofactor>
    <text evidence="3">The Mn(2+) ion enhances activity.</text>
</comment>
<dbReference type="Proteomes" id="UP000232003">
    <property type="component" value="Chromosome"/>
</dbReference>
<dbReference type="InterPro" id="IPR002933">
    <property type="entry name" value="Peptidase_M20"/>
</dbReference>
<evidence type="ECO:0000313" key="6">
    <source>
        <dbReference type="Proteomes" id="UP000232003"/>
    </source>
</evidence>
<keyword evidence="5" id="KW-0645">Protease</keyword>
<feature type="binding site" evidence="3">
    <location>
        <position position="381"/>
    </location>
    <ligand>
        <name>Mn(2+)</name>
        <dbReference type="ChEBI" id="CHEBI:29035"/>
        <label>2</label>
    </ligand>
</feature>
<reference evidence="5 6" key="1">
    <citation type="submission" date="2017-11" db="EMBL/GenBank/DDBJ databases">
        <title>Complete genome of a free-living desiccation-tolerant cyanobacterium and its photosynthetic adaptation to extreme terrestrial habitat.</title>
        <authorList>
            <person name="Shang J."/>
        </authorList>
    </citation>
    <scope>NUCLEOTIDE SEQUENCE [LARGE SCALE GENOMIC DNA]</scope>
    <source>
        <strain evidence="5 6">CCNUN1</strain>
    </source>
</reference>
<dbReference type="Pfam" id="PF01546">
    <property type="entry name" value="Peptidase_M20"/>
    <property type="match status" value="1"/>
</dbReference>
<dbReference type="SUPFAM" id="SSF55031">
    <property type="entry name" value="Bacterial exopeptidase dimerisation domain"/>
    <property type="match status" value="1"/>
</dbReference>
<organism evidence="5 6">
    <name type="scientific">Nostoc flagelliforme CCNUN1</name>
    <dbReference type="NCBI Taxonomy" id="2038116"/>
    <lineage>
        <taxon>Bacteria</taxon>
        <taxon>Bacillati</taxon>
        <taxon>Cyanobacteriota</taxon>
        <taxon>Cyanophyceae</taxon>
        <taxon>Nostocales</taxon>
        <taxon>Nostocaceae</taxon>
        <taxon>Nostoc</taxon>
    </lineage>
</organism>
<keyword evidence="3" id="KW-0464">Manganese</keyword>
<comment type="similarity">
    <text evidence="1">Belongs to the peptidase M20 family.</text>
</comment>
<feature type="binding site" evidence="3">
    <location>
        <position position="157"/>
    </location>
    <ligand>
        <name>Mn(2+)</name>
        <dbReference type="ChEBI" id="CHEBI:29035"/>
        <label>2</label>
    </ligand>
</feature>
<dbReference type="InterPro" id="IPR011650">
    <property type="entry name" value="Peptidase_M20_dimer"/>
</dbReference>
<dbReference type="EMBL" id="CP024785">
    <property type="protein sequence ID" value="AUB37859.1"/>
    <property type="molecule type" value="Genomic_DNA"/>
</dbReference>
<name>A0A2K8SQW9_9NOSO</name>
<dbReference type="Gene3D" id="3.40.630.10">
    <property type="entry name" value="Zn peptidases"/>
    <property type="match status" value="1"/>
</dbReference>
<dbReference type="GO" id="GO:0004180">
    <property type="term" value="F:carboxypeptidase activity"/>
    <property type="evidence" value="ECO:0007669"/>
    <property type="project" value="UniProtKB-KW"/>
</dbReference>
<evidence type="ECO:0000256" key="2">
    <source>
        <dbReference type="ARBA" id="ARBA00022801"/>
    </source>
</evidence>
<accession>A0A2K8SQW9</accession>
<keyword evidence="6" id="KW-1185">Reference proteome</keyword>